<gene>
    <name evidence="1" type="ORF">AVEN_215628_1</name>
</gene>
<reference evidence="1 2" key="1">
    <citation type="journal article" date="2019" name="Sci. Rep.">
        <title>Orb-weaving spider Araneus ventricosus genome elucidates the spidroin gene catalogue.</title>
        <authorList>
            <person name="Kono N."/>
            <person name="Nakamura H."/>
            <person name="Ohtoshi R."/>
            <person name="Moran D.A.P."/>
            <person name="Shinohara A."/>
            <person name="Yoshida Y."/>
            <person name="Fujiwara M."/>
            <person name="Mori M."/>
            <person name="Tomita M."/>
            <person name="Arakawa K."/>
        </authorList>
    </citation>
    <scope>NUCLEOTIDE SEQUENCE [LARGE SCALE GENOMIC DNA]</scope>
</reference>
<sequence length="87" mass="10190">MKFGTQVVVMVSPWAFGKLCIILELLQMWTTALSEILYQCRYFMIVLMKLMFGVFNADQHHERATLQTWLGGFTPETCQYPLMEILH</sequence>
<comment type="caution">
    <text evidence="1">The sequence shown here is derived from an EMBL/GenBank/DDBJ whole genome shotgun (WGS) entry which is preliminary data.</text>
</comment>
<feature type="non-terminal residue" evidence="1">
    <location>
        <position position="87"/>
    </location>
</feature>
<dbReference type="EMBL" id="BGPR01031320">
    <property type="protein sequence ID" value="GBO04329.1"/>
    <property type="molecule type" value="Genomic_DNA"/>
</dbReference>
<keyword evidence="2" id="KW-1185">Reference proteome</keyword>
<accession>A0A4Y2TUP0</accession>
<name>A0A4Y2TUP0_ARAVE</name>
<organism evidence="1 2">
    <name type="scientific">Araneus ventricosus</name>
    <name type="common">Orbweaver spider</name>
    <name type="synonym">Epeira ventricosa</name>
    <dbReference type="NCBI Taxonomy" id="182803"/>
    <lineage>
        <taxon>Eukaryota</taxon>
        <taxon>Metazoa</taxon>
        <taxon>Ecdysozoa</taxon>
        <taxon>Arthropoda</taxon>
        <taxon>Chelicerata</taxon>
        <taxon>Arachnida</taxon>
        <taxon>Araneae</taxon>
        <taxon>Araneomorphae</taxon>
        <taxon>Entelegynae</taxon>
        <taxon>Araneoidea</taxon>
        <taxon>Araneidae</taxon>
        <taxon>Araneus</taxon>
    </lineage>
</organism>
<proteinExistence type="predicted"/>
<dbReference type="Proteomes" id="UP000499080">
    <property type="component" value="Unassembled WGS sequence"/>
</dbReference>
<dbReference type="AlphaFoldDB" id="A0A4Y2TUP0"/>
<protein>
    <submittedName>
        <fullName evidence="1">Uncharacterized protein</fullName>
    </submittedName>
</protein>
<evidence type="ECO:0000313" key="2">
    <source>
        <dbReference type="Proteomes" id="UP000499080"/>
    </source>
</evidence>
<evidence type="ECO:0000313" key="1">
    <source>
        <dbReference type="EMBL" id="GBO04329.1"/>
    </source>
</evidence>